<dbReference type="Pfam" id="PF00246">
    <property type="entry name" value="Peptidase_M14"/>
    <property type="match status" value="1"/>
</dbReference>
<name>A0ABV8JFD4_9BACL</name>
<sequence length="427" mass="48167">MKGSRLSTLLATVLLVTTVMVTGVGGETGPQASAAKEVGKKPYRLDGVDTREERTRLIRSGFGIEEVGKNYVVVYVDSKEVQQLKRLGFRTKKQAGGLDFPGYDADYHNYDEMTAEIRQAAADHPGIVKMFSIGKSYEGRDMWAAKISDNVNRDEKEPEVLYVGQHHAREHLTVEMTLYTLKLFTDNYGSNSRITQLVNNREIYLVFSLNPDGSEYDVRNGSYSYWRKNRQPNRWSFSVGTDLNRNFGYKWGCCGGSSSSPYSEIYRGASAFSAPETARLRDFINSRVVDGKQQIRTAITFHTYSELILWPYGYTYQDVPADMSADDANVFRTMGNVMAGTNGYTPQQSSDLYITDGDMTDWAYGEHKIFAYTFEMYPKNSNPGFYPPDEVIGRETARNKEAVLYIAEQAACPYKTIGKEGQYCGTR</sequence>
<dbReference type="SUPFAM" id="SSF53187">
    <property type="entry name" value="Zn-dependent exopeptidases"/>
    <property type="match status" value="1"/>
</dbReference>
<accession>A0ABV8JFD4</accession>
<feature type="domain" description="Peptidase M14" evidence="10">
    <location>
        <begin position="106"/>
        <end position="410"/>
    </location>
</feature>
<dbReference type="PROSITE" id="PS00133">
    <property type="entry name" value="CARBOXYPEPT_ZN_2"/>
    <property type="match status" value="1"/>
</dbReference>
<feature type="active site" description="Proton donor/acceptor" evidence="8">
    <location>
        <position position="375"/>
    </location>
</feature>
<evidence type="ECO:0000256" key="4">
    <source>
        <dbReference type="ARBA" id="ARBA00022723"/>
    </source>
</evidence>
<dbReference type="PRINTS" id="PR00765">
    <property type="entry name" value="CRBOXYPTASEA"/>
</dbReference>
<evidence type="ECO:0000313" key="11">
    <source>
        <dbReference type="EMBL" id="MFC4077284.1"/>
    </source>
</evidence>
<keyword evidence="5 11" id="KW-0378">Hydrolase</keyword>
<keyword evidence="11" id="KW-0121">Carboxypeptidase</keyword>
<dbReference type="InterPro" id="IPR000834">
    <property type="entry name" value="Peptidase_M14"/>
</dbReference>
<dbReference type="SMART" id="SM00631">
    <property type="entry name" value="Zn_pept"/>
    <property type="match status" value="1"/>
</dbReference>
<keyword evidence="3" id="KW-0645">Protease</keyword>
<evidence type="ECO:0000256" key="3">
    <source>
        <dbReference type="ARBA" id="ARBA00022670"/>
    </source>
</evidence>
<proteinExistence type="inferred from homology"/>
<dbReference type="Gene3D" id="3.40.630.10">
    <property type="entry name" value="Zn peptidases"/>
    <property type="match status" value="1"/>
</dbReference>
<dbReference type="EC" id="3.4.17.-" evidence="11"/>
<feature type="chain" id="PRO_5045102005" evidence="9">
    <location>
        <begin position="22"/>
        <end position="427"/>
    </location>
</feature>
<comment type="cofactor">
    <cofactor evidence="1">
        <name>Zn(2+)</name>
        <dbReference type="ChEBI" id="CHEBI:29105"/>
    </cofactor>
</comment>
<evidence type="ECO:0000313" key="12">
    <source>
        <dbReference type="Proteomes" id="UP001595843"/>
    </source>
</evidence>
<comment type="caution">
    <text evidence="11">The sequence shown here is derived from an EMBL/GenBank/DDBJ whole genome shotgun (WGS) entry which is preliminary data.</text>
</comment>
<dbReference type="EMBL" id="JBHSAP010000015">
    <property type="protein sequence ID" value="MFC4077284.1"/>
    <property type="molecule type" value="Genomic_DNA"/>
</dbReference>
<dbReference type="InterPro" id="IPR057247">
    <property type="entry name" value="CARBOXYPEPT_ZN_2"/>
</dbReference>
<keyword evidence="6" id="KW-0862">Zinc</keyword>
<dbReference type="PANTHER" id="PTHR11705">
    <property type="entry name" value="PROTEASE FAMILY M14 CARBOXYPEPTIDASE A,B"/>
    <property type="match status" value="1"/>
</dbReference>
<feature type="signal peptide" evidence="9">
    <location>
        <begin position="1"/>
        <end position="21"/>
    </location>
</feature>
<dbReference type="PROSITE" id="PS52035">
    <property type="entry name" value="PEPTIDASE_M14"/>
    <property type="match status" value="1"/>
</dbReference>
<dbReference type="CDD" id="cd03859">
    <property type="entry name" value="M14_CPT"/>
    <property type="match status" value="1"/>
</dbReference>
<dbReference type="Proteomes" id="UP001595843">
    <property type="component" value="Unassembled WGS sequence"/>
</dbReference>
<evidence type="ECO:0000256" key="8">
    <source>
        <dbReference type="PROSITE-ProRule" id="PRU01379"/>
    </source>
</evidence>
<gene>
    <name evidence="11" type="ORF">ACFOUO_10790</name>
</gene>
<dbReference type="GO" id="GO:0004180">
    <property type="term" value="F:carboxypeptidase activity"/>
    <property type="evidence" value="ECO:0007669"/>
    <property type="project" value="UniProtKB-KW"/>
</dbReference>
<keyword evidence="9" id="KW-0732">Signal</keyword>
<dbReference type="RefSeq" id="WP_380705044.1">
    <property type="nucleotide sequence ID" value="NZ_JBHSAP010000015.1"/>
</dbReference>
<evidence type="ECO:0000256" key="7">
    <source>
        <dbReference type="ARBA" id="ARBA00023049"/>
    </source>
</evidence>
<keyword evidence="12" id="KW-1185">Reference proteome</keyword>
<dbReference type="PROSITE" id="PS00132">
    <property type="entry name" value="CARBOXYPEPT_ZN_1"/>
    <property type="match status" value="1"/>
</dbReference>
<dbReference type="InterPro" id="IPR033810">
    <property type="entry name" value="Carboxypeptidase_T"/>
</dbReference>
<organism evidence="11 12">
    <name type="scientific">Salinithrix halophila</name>
    <dbReference type="NCBI Taxonomy" id="1485204"/>
    <lineage>
        <taxon>Bacteria</taxon>
        <taxon>Bacillati</taxon>
        <taxon>Bacillota</taxon>
        <taxon>Bacilli</taxon>
        <taxon>Bacillales</taxon>
        <taxon>Thermoactinomycetaceae</taxon>
        <taxon>Salinithrix</taxon>
    </lineage>
</organism>
<reference evidence="12" key="1">
    <citation type="journal article" date="2019" name="Int. J. Syst. Evol. Microbiol.">
        <title>The Global Catalogue of Microorganisms (GCM) 10K type strain sequencing project: providing services to taxonomists for standard genome sequencing and annotation.</title>
        <authorList>
            <consortium name="The Broad Institute Genomics Platform"/>
            <consortium name="The Broad Institute Genome Sequencing Center for Infectious Disease"/>
            <person name="Wu L."/>
            <person name="Ma J."/>
        </authorList>
    </citation>
    <scope>NUCLEOTIDE SEQUENCE [LARGE SCALE GENOMIC DNA]</scope>
    <source>
        <strain evidence="12">IBRC-M 10813</strain>
    </source>
</reference>
<comment type="similarity">
    <text evidence="2 8">Belongs to the peptidase M14 family.</text>
</comment>
<evidence type="ECO:0000259" key="10">
    <source>
        <dbReference type="PROSITE" id="PS52035"/>
    </source>
</evidence>
<evidence type="ECO:0000256" key="1">
    <source>
        <dbReference type="ARBA" id="ARBA00001947"/>
    </source>
</evidence>
<dbReference type="PANTHER" id="PTHR11705:SF143">
    <property type="entry name" value="SLL0236 PROTEIN"/>
    <property type="match status" value="1"/>
</dbReference>
<dbReference type="InterPro" id="IPR057246">
    <property type="entry name" value="CARBOXYPEPT_ZN_1"/>
</dbReference>
<evidence type="ECO:0000256" key="5">
    <source>
        <dbReference type="ARBA" id="ARBA00022801"/>
    </source>
</evidence>
<keyword evidence="4" id="KW-0479">Metal-binding</keyword>
<keyword evidence="7" id="KW-0482">Metalloprotease</keyword>
<evidence type="ECO:0000256" key="6">
    <source>
        <dbReference type="ARBA" id="ARBA00022833"/>
    </source>
</evidence>
<evidence type="ECO:0000256" key="2">
    <source>
        <dbReference type="ARBA" id="ARBA00005988"/>
    </source>
</evidence>
<evidence type="ECO:0000256" key="9">
    <source>
        <dbReference type="SAM" id="SignalP"/>
    </source>
</evidence>
<protein>
    <submittedName>
        <fullName evidence="11">M14 family metallopeptidase</fullName>
        <ecNumber evidence="11">3.4.17.-</ecNumber>
    </submittedName>
</protein>